<dbReference type="RefSeq" id="WP_204119281.1">
    <property type="nucleotide sequence ID" value="NZ_BOLV01000013.1"/>
</dbReference>
<comment type="caution">
    <text evidence="1">The sequence shown here is derived from an EMBL/GenBank/DDBJ whole genome shotgun (WGS) entry which is preliminary data.</text>
</comment>
<evidence type="ECO:0000313" key="2">
    <source>
        <dbReference type="Proteomes" id="UP001597199"/>
    </source>
</evidence>
<dbReference type="Pfam" id="PF11184">
    <property type="entry name" value="DUF2969"/>
    <property type="match status" value="1"/>
</dbReference>
<dbReference type="Proteomes" id="UP001597199">
    <property type="component" value="Unassembled WGS sequence"/>
</dbReference>
<protein>
    <submittedName>
        <fullName evidence="1">DUF2969 family protein</fullName>
    </submittedName>
</protein>
<organism evidence="1 2">
    <name type="scientific">Lacticaseibacillus suilingensis</name>
    <dbReference type="NCBI Taxonomy" id="2799577"/>
    <lineage>
        <taxon>Bacteria</taxon>
        <taxon>Bacillati</taxon>
        <taxon>Bacillota</taxon>
        <taxon>Bacilli</taxon>
        <taxon>Lactobacillales</taxon>
        <taxon>Lactobacillaceae</taxon>
        <taxon>Lacticaseibacillus</taxon>
    </lineage>
</organism>
<dbReference type="EMBL" id="JBHTOA010000034">
    <property type="protein sequence ID" value="MFD1399555.1"/>
    <property type="molecule type" value="Genomic_DNA"/>
</dbReference>
<reference evidence="2" key="1">
    <citation type="journal article" date="2019" name="Int. J. Syst. Evol. Microbiol.">
        <title>The Global Catalogue of Microorganisms (GCM) 10K type strain sequencing project: providing services to taxonomists for standard genome sequencing and annotation.</title>
        <authorList>
            <consortium name="The Broad Institute Genomics Platform"/>
            <consortium name="The Broad Institute Genome Sequencing Center for Infectious Disease"/>
            <person name="Wu L."/>
            <person name="Ma J."/>
        </authorList>
    </citation>
    <scope>NUCLEOTIDE SEQUENCE [LARGE SCALE GENOMIC DNA]</scope>
    <source>
        <strain evidence="2">CCM 9110</strain>
    </source>
</reference>
<proteinExistence type="predicted"/>
<gene>
    <name evidence="1" type="ORF">ACFQ41_09580</name>
</gene>
<sequence>MAKEQKITVNQEEVTRNGHTVSVLTVGKVEIGYIEPEADGKHFQGFVAGSMQGNRFKNLADAENYLLSEYHLHRA</sequence>
<keyword evidence="2" id="KW-1185">Reference proteome</keyword>
<accession>A0ABW4BIG6</accession>
<dbReference type="InterPro" id="IPR021351">
    <property type="entry name" value="DUF2969"/>
</dbReference>
<evidence type="ECO:0000313" key="1">
    <source>
        <dbReference type="EMBL" id="MFD1399555.1"/>
    </source>
</evidence>
<name>A0ABW4BIG6_9LACO</name>